<accession>A0A0S7BH73</accession>
<dbReference type="RefSeq" id="WP_075072748.1">
    <property type="nucleotide sequence ID" value="NZ_DF967972.1"/>
</dbReference>
<keyword evidence="5" id="KW-1185">Reference proteome</keyword>
<dbReference type="AlphaFoldDB" id="A0A0S7BH73"/>
<evidence type="ECO:0000256" key="1">
    <source>
        <dbReference type="ARBA" id="ARBA00022676"/>
    </source>
</evidence>
<protein>
    <submittedName>
        <fullName evidence="4">Predicted phosphoribosyltransferase</fullName>
    </submittedName>
</protein>
<evidence type="ECO:0000313" key="4">
    <source>
        <dbReference type="EMBL" id="GAP13410.1"/>
    </source>
</evidence>
<dbReference type="PANTHER" id="PTHR43363">
    <property type="entry name" value="HYPOXANTHINE PHOSPHORIBOSYLTRANSFERASE"/>
    <property type="match status" value="1"/>
</dbReference>
<dbReference type="InterPro" id="IPR000836">
    <property type="entry name" value="PRTase_dom"/>
</dbReference>
<organism evidence="4">
    <name type="scientific">Longilinea arvoryzae</name>
    <dbReference type="NCBI Taxonomy" id="360412"/>
    <lineage>
        <taxon>Bacteria</taxon>
        <taxon>Bacillati</taxon>
        <taxon>Chloroflexota</taxon>
        <taxon>Anaerolineae</taxon>
        <taxon>Anaerolineales</taxon>
        <taxon>Anaerolineaceae</taxon>
        <taxon>Longilinea</taxon>
    </lineage>
</organism>
<dbReference type="SUPFAM" id="SSF53271">
    <property type="entry name" value="PRTase-like"/>
    <property type="match status" value="1"/>
</dbReference>
<dbReference type="STRING" id="360412.LARV_01164"/>
<name>A0A0S7BH73_9CHLR</name>
<keyword evidence="2 4" id="KW-0808">Transferase</keyword>
<dbReference type="PANTHER" id="PTHR43363:SF1">
    <property type="entry name" value="HYPOXANTHINE-GUANINE PHOSPHORIBOSYLTRANSFERASE"/>
    <property type="match status" value="1"/>
</dbReference>
<evidence type="ECO:0000313" key="5">
    <source>
        <dbReference type="Proteomes" id="UP000055060"/>
    </source>
</evidence>
<evidence type="ECO:0000259" key="3">
    <source>
        <dbReference type="Pfam" id="PF00156"/>
    </source>
</evidence>
<reference evidence="4" key="1">
    <citation type="submission" date="2015-07" db="EMBL/GenBank/DDBJ databases">
        <title>Draft Genome Sequences of Anaerolinea thermolimosa IMO-1, Bellilinea caldifistulae GOMI-1, Leptolinea tardivitalis YMTK-2, Levilinea saccharolytica KIBI-1,Longilinea arvoryzae KOME-1, Previously Described as Members of the Anaerolineaceae (Chloroflexi).</title>
        <authorList>
            <person name="Sekiguchi Y."/>
            <person name="Ohashi A."/>
            <person name="Matsuura N."/>
            <person name="Tourlousse M.D."/>
        </authorList>
    </citation>
    <scope>NUCLEOTIDE SEQUENCE [LARGE SCALE GENOMIC DNA]</scope>
    <source>
        <strain evidence="4">KOME-1</strain>
    </source>
</reference>
<dbReference type="EMBL" id="DF967972">
    <property type="protein sequence ID" value="GAP13410.1"/>
    <property type="molecule type" value="Genomic_DNA"/>
</dbReference>
<sequence length="172" mass="19548">MATRREVLTWNDVDKLIDHLIPQFEVEFDAMLLITRGGLIPGGILAETLKMDSILTASVDFPAEGEFDKEREKTRLTMAWPKFLQFPDDRLLEGKRILVVDDVWGSGRTMTAVKNRISGAAGLAYTCVLHFNPYRSLFGSLRPDYFAAITDAFIVYPWEIYRGPEAVLLKDF</sequence>
<keyword evidence="1 4" id="KW-0328">Glycosyltransferase</keyword>
<proteinExistence type="predicted"/>
<dbReference type="OrthoDB" id="156074at2"/>
<dbReference type="GO" id="GO:0016757">
    <property type="term" value="F:glycosyltransferase activity"/>
    <property type="evidence" value="ECO:0007669"/>
    <property type="project" value="UniProtKB-KW"/>
</dbReference>
<dbReference type="Gene3D" id="3.40.50.2020">
    <property type="match status" value="1"/>
</dbReference>
<dbReference type="InterPro" id="IPR029057">
    <property type="entry name" value="PRTase-like"/>
</dbReference>
<feature type="domain" description="Phosphoribosyltransferase" evidence="3">
    <location>
        <begin position="12"/>
        <end position="117"/>
    </location>
</feature>
<dbReference type="Pfam" id="PF00156">
    <property type="entry name" value="Pribosyltran"/>
    <property type="match status" value="1"/>
</dbReference>
<dbReference type="CDD" id="cd06223">
    <property type="entry name" value="PRTases_typeI"/>
    <property type="match status" value="1"/>
</dbReference>
<dbReference type="Proteomes" id="UP000055060">
    <property type="component" value="Unassembled WGS sequence"/>
</dbReference>
<evidence type="ECO:0000256" key="2">
    <source>
        <dbReference type="ARBA" id="ARBA00022679"/>
    </source>
</evidence>
<gene>
    <name evidence="4" type="ORF">LARV_01164</name>
</gene>